<organism evidence="2 3">
    <name type="scientific">Nitrosomonas communis</name>
    <dbReference type="NCBI Taxonomy" id="44574"/>
    <lineage>
        <taxon>Bacteria</taxon>
        <taxon>Pseudomonadati</taxon>
        <taxon>Pseudomonadota</taxon>
        <taxon>Betaproteobacteria</taxon>
        <taxon>Nitrosomonadales</taxon>
        <taxon>Nitrosomonadaceae</taxon>
        <taxon>Nitrosomonas</taxon>
    </lineage>
</organism>
<dbReference type="EMBL" id="FOUB01000012">
    <property type="protein sequence ID" value="SFM07516.1"/>
    <property type="molecule type" value="Genomic_DNA"/>
</dbReference>
<accession>A0A1I4MWP7</accession>
<evidence type="ECO:0000313" key="3">
    <source>
        <dbReference type="Proteomes" id="UP000183287"/>
    </source>
</evidence>
<keyword evidence="3" id="KW-1185">Reference proteome</keyword>
<proteinExistence type="predicted"/>
<dbReference type="Proteomes" id="UP000183287">
    <property type="component" value="Unassembled WGS sequence"/>
</dbReference>
<gene>
    <name evidence="2" type="ORF">SAMN05421863_101220</name>
</gene>
<evidence type="ECO:0000313" key="2">
    <source>
        <dbReference type="EMBL" id="SFM07516.1"/>
    </source>
</evidence>
<dbReference type="AlphaFoldDB" id="A0A1I4MWP7"/>
<keyword evidence="1" id="KW-0175">Coiled coil</keyword>
<protein>
    <submittedName>
        <fullName evidence="2">Uncharacterized protein</fullName>
    </submittedName>
</protein>
<feature type="coiled-coil region" evidence="1">
    <location>
        <begin position="45"/>
        <end position="72"/>
    </location>
</feature>
<reference evidence="3" key="1">
    <citation type="submission" date="2016-10" db="EMBL/GenBank/DDBJ databases">
        <authorList>
            <person name="Varghese N."/>
            <person name="Submissions S."/>
        </authorList>
    </citation>
    <scope>NUCLEOTIDE SEQUENCE [LARGE SCALE GENOMIC DNA]</scope>
    <source>
        <strain evidence="3">Nm44</strain>
    </source>
</reference>
<name>A0A1I4MWP7_9PROT</name>
<evidence type="ECO:0000256" key="1">
    <source>
        <dbReference type="SAM" id="Coils"/>
    </source>
</evidence>
<sequence>MNIRNIRKSLMTEQFLLSINGTIGNAAFYNSEKVVLGKSVCYFNLFQLMALCDTLESQIDEASNKQAALLNALMAQV</sequence>